<gene>
    <name evidence="1" type="ORF">DARMORV10_C05P35240.1</name>
</gene>
<protein>
    <submittedName>
        <fullName evidence="1">(rape) hypothetical protein</fullName>
    </submittedName>
</protein>
<organism evidence="1">
    <name type="scientific">Brassica napus</name>
    <name type="common">Rape</name>
    <dbReference type="NCBI Taxonomy" id="3708"/>
    <lineage>
        <taxon>Eukaryota</taxon>
        <taxon>Viridiplantae</taxon>
        <taxon>Streptophyta</taxon>
        <taxon>Embryophyta</taxon>
        <taxon>Tracheophyta</taxon>
        <taxon>Spermatophyta</taxon>
        <taxon>Magnoliopsida</taxon>
        <taxon>eudicotyledons</taxon>
        <taxon>Gunneridae</taxon>
        <taxon>Pentapetalae</taxon>
        <taxon>rosids</taxon>
        <taxon>malvids</taxon>
        <taxon>Brassicales</taxon>
        <taxon>Brassicaceae</taxon>
        <taxon>Brassiceae</taxon>
        <taxon>Brassica</taxon>
    </lineage>
</organism>
<dbReference type="Proteomes" id="UP001295469">
    <property type="component" value="Chromosome C05"/>
</dbReference>
<sequence length="134" mass="15643">MSINKRHPFYELQRLFVSLSNTLIEYIYTNFHVRKRAFSFIVRDLSSSLPSLLCFRLPLAWPTQLPGYPLVYGSSRVPKNCFNPHETFFASLSFLFGLHQSRAPSFPYFNDCKFDCQTDLKPKPEVLLPEGSKW</sequence>
<reference evidence="1" key="1">
    <citation type="submission" date="2021-01" db="EMBL/GenBank/DDBJ databases">
        <authorList>
            <consortium name="Genoscope - CEA"/>
            <person name="William W."/>
        </authorList>
    </citation>
    <scope>NUCLEOTIDE SEQUENCE</scope>
</reference>
<dbReference type="AlphaFoldDB" id="A0A816L1J9"/>
<proteinExistence type="predicted"/>
<evidence type="ECO:0000313" key="1">
    <source>
        <dbReference type="EMBL" id="CAF1929784.1"/>
    </source>
</evidence>
<name>A0A816L1J9_BRANA</name>
<dbReference type="EMBL" id="HG994369">
    <property type="protein sequence ID" value="CAF1929784.1"/>
    <property type="molecule type" value="Genomic_DNA"/>
</dbReference>
<accession>A0A816L1J9</accession>